<dbReference type="EMBL" id="MUGW01000016">
    <property type="protein sequence ID" value="OXA93119.1"/>
    <property type="molecule type" value="Genomic_DNA"/>
</dbReference>
<keyword evidence="1" id="KW-0812">Transmembrane</keyword>
<proteinExistence type="predicted"/>
<gene>
    <name evidence="2" type="ORF">B0A66_07530</name>
</gene>
<feature type="transmembrane region" description="Helical" evidence="1">
    <location>
        <begin position="17"/>
        <end position="38"/>
    </location>
</feature>
<organism evidence="2 3">
    <name type="scientific">Flavobacterium hercynium</name>
    <dbReference type="NCBI Taxonomy" id="387094"/>
    <lineage>
        <taxon>Bacteria</taxon>
        <taxon>Pseudomonadati</taxon>
        <taxon>Bacteroidota</taxon>
        <taxon>Flavobacteriia</taxon>
        <taxon>Flavobacteriales</taxon>
        <taxon>Flavobacteriaceae</taxon>
        <taxon>Flavobacterium</taxon>
    </lineage>
</organism>
<protein>
    <submittedName>
        <fullName evidence="2">Uncharacterized protein</fullName>
    </submittedName>
</protein>
<keyword evidence="3" id="KW-1185">Reference proteome</keyword>
<dbReference type="Proteomes" id="UP000198345">
    <property type="component" value="Unassembled WGS sequence"/>
</dbReference>
<evidence type="ECO:0000313" key="2">
    <source>
        <dbReference type="EMBL" id="OXA93119.1"/>
    </source>
</evidence>
<name>A0A226HFJ8_9FLAO</name>
<dbReference type="AlphaFoldDB" id="A0A226HFJ8"/>
<keyword evidence="1" id="KW-1133">Transmembrane helix</keyword>
<accession>A0A226HFJ8</accession>
<reference evidence="2 3" key="1">
    <citation type="submission" date="2016-11" db="EMBL/GenBank/DDBJ databases">
        <title>Whole genomes of Flavobacteriaceae.</title>
        <authorList>
            <person name="Stine C."/>
            <person name="Li C."/>
            <person name="Tadesse D."/>
        </authorList>
    </citation>
    <scope>NUCLEOTIDE SEQUENCE [LARGE SCALE GENOMIC DNA]</scope>
    <source>
        <strain evidence="2 3">DSM 18292</strain>
    </source>
</reference>
<comment type="caution">
    <text evidence="2">The sequence shown here is derived from an EMBL/GenBank/DDBJ whole genome shotgun (WGS) entry which is preliminary data.</text>
</comment>
<evidence type="ECO:0000313" key="3">
    <source>
        <dbReference type="Proteomes" id="UP000198345"/>
    </source>
</evidence>
<sequence length="73" mass="8770">METKGLTAVLILKFNKFLFFETFFFIFYILLFKLHLYICEIKIQYENIIKQYLVVEEFTSNVVNKASYGIVKL</sequence>
<keyword evidence="1" id="KW-0472">Membrane</keyword>
<evidence type="ECO:0000256" key="1">
    <source>
        <dbReference type="SAM" id="Phobius"/>
    </source>
</evidence>